<reference evidence="2" key="1">
    <citation type="journal article" date="2012" name="Proc. Natl. Acad. Sci. U.S.A.">
        <title>Antigenic diversity is generated by distinct evolutionary mechanisms in African trypanosome species.</title>
        <authorList>
            <person name="Jackson A.P."/>
            <person name="Berry A."/>
            <person name="Aslett M."/>
            <person name="Allison H.C."/>
            <person name="Burton P."/>
            <person name="Vavrova-Anderson J."/>
            <person name="Brown R."/>
            <person name="Browne H."/>
            <person name="Corton N."/>
            <person name="Hauser H."/>
            <person name="Gamble J."/>
            <person name="Gilderthorp R."/>
            <person name="Marcello L."/>
            <person name="McQuillan J."/>
            <person name="Otto T.D."/>
            <person name="Quail M.A."/>
            <person name="Sanders M.J."/>
            <person name="van Tonder A."/>
            <person name="Ginger M.L."/>
            <person name="Field M.C."/>
            <person name="Barry J.D."/>
            <person name="Hertz-Fowler C."/>
            <person name="Berriman M."/>
        </authorList>
    </citation>
    <scope>NUCLEOTIDE SEQUENCE</scope>
    <source>
        <strain evidence="2">Y486</strain>
    </source>
</reference>
<evidence type="ECO:0000256" key="1">
    <source>
        <dbReference type="SAM" id="Phobius"/>
    </source>
</evidence>
<keyword evidence="1" id="KW-0472">Membrane</keyword>
<name>G0U2D6_TRYVY</name>
<dbReference type="EMBL" id="HE573025">
    <property type="protein sequence ID" value="CCC50439.1"/>
    <property type="molecule type" value="Genomic_DNA"/>
</dbReference>
<keyword evidence="1" id="KW-0812">Transmembrane</keyword>
<organism evidence="2">
    <name type="scientific">Trypanosoma vivax (strain Y486)</name>
    <dbReference type="NCBI Taxonomy" id="1055687"/>
    <lineage>
        <taxon>Eukaryota</taxon>
        <taxon>Discoba</taxon>
        <taxon>Euglenozoa</taxon>
        <taxon>Kinetoplastea</taxon>
        <taxon>Metakinetoplastina</taxon>
        <taxon>Trypanosomatida</taxon>
        <taxon>Trypanosomatidae</taxon>
        <taxon>Trypanosoma</taxon>
        <taxon>Duttonella</taxon>
    </lineage>
</organism>
<gene>
    <name evidence="2" type="ORF">TVY486_0902610</name>
</gene>
<proteinExistence type="predicted"/>
<dbReference type="AlphaFoldDB" id="G0U2D6"/>
<accession>G0U2D6</accession>
<feature type="transmembrane region" description="Helical" evidence="1">
    <location>
        <begin position="6"/>
        <end position="27"/>
    </location>
</feature>
<evidence type="ECO:0000313" key="2">
    <source>
        <dbReference type="EMBL" id="CCC50439.1"/>
    </source>
</evidence>
<keyword evidence="1" id="KW-1133">Transmembrane helix</keyword>
<sequence>MGPYAPGFFAGSIFTAYVAGLLVQFDIARMESATQRQIDSLREQALHIRERFHRIQQEILLNQAS</sequence>
<protein>
    <submittedName>
        <fullName evidence="2">Uncharacterized protein</fullName>
    </submittedName>
</protein>
<dbReference type="VEuPathDB" id="TriTrypDB:TvY486_0902610"/>